<keyword evidence="4" id="KW-0812">Transmembrane</keyword>
<dbReference type="InterPro" id="IPR050768">
    <property type="entry name" value="UPF0353/GerABKA_families"/>
</dbReference>
<dbReference type="Pfam" id="PF03323">
    <property type="entry name" value="GerA"/>
    <property type="match status" value="1"/>
</dbReference>
<dbReference type="PIRSF" id="PIRSF005690">
    <property type="entry name" value="GerBA"/>
    <property type="match status" value="1"/>
</dbReference>
<evidence type="ECO:0000256" key="2">
    <source>
        <dbReference type="ARBA" id="ARBA00023136"/>
    </source>
</evidence>
<dbReference type="InterPro" id="IPR004995">
    <property type="entry name" value="Spore_Ger"/>
</dbReference>
<dbReference type="Proteomes" id="UP001597340">
    <property type="component" value="Unassembled WGS sequence"/>
</dbReference>
<comment type="caution">
    <text evidence="5">The sequence shown here is derived from an EMBL/GenBank/DDBJ whole genome shotgun (WGS) entry which is preliminary data.</text>
</comment>
<feature type="transmembrane region" description="Helical" evidence="4">
    <location>
        <begin position="328"/>
        <end position="347"/>
    </location>
</feature>
<proteinExistence type="inferred from homology"/>
<evidence type="ECO:0000313" key="5">
    <source>
        <dbReference type="EMBL" id="MFD1462303.1"/>
    </source>
</evidence>
<accession>A0ABW4DEV9</accession>
<evidence type="ECO:0000313" key="6">
    <source>
        <dbReference type="Proteomes" id="UP001597340"/>
    </source>
</evidence>
<comment type="similarity">
    <text evidence="1">Belongs to the GerABKA family.</text>
</comment>
<organism evidence="5 6">
    <name type="scientific">Paenibacillus farraposensis</name>
    <dbReference type="NCBI Taxonomy" id="2807095"/>
    <lineage>
        <taxon>Bacteria</taxon>
        <taxon>Bacillati</taxon>
        <taxon>Bacillota</taxon>
        <taxon>Bacilli</taxon>
        <taxon>Bacillales</taxon>
        <taxon>Paenibacillaceae</taxon>
        <taxon>Paenibacillus</taxon>
    </lineage>
</organism>
<dbReference type="RefSeq" id="WP_229523888.1">
    <property type="nucleotide sequence ID" value="NZ_JAFFQR010000043.1"/>
</dbReference>
<evidence type="ECO:0000256" key="4">
    <source>
        <dbReference type="SAM" id="Phobius"/>
    </source>
</evidence>
<sequence>MKKGHFPKLPRLPWSRRTIRAADRKTQNTNALKGLPEPPWLEQPLRSSLEDNLTALRDIFKDCSDITYRELMISPERKGMLAYVEGTVKSEDLQDHILRPFILGMMLKDPEVNGTLDPLDETRISMSQTKTMDQWKMVSAAILDGNAALIVDGTPRAYIFSAKGGVRRGVEEPQTEAVIRGPREGFTETIRVNTALLRFKLKTSKLKMQSMTIGKETQTSIVLSYIEGIIDPKLVDDVKKRLSDIKIDGVLDTGYIEELIEDHPYSPFPQMEYTERPDTVTAELLEGRFAILVDGTPFALIGPATMWMMMQASEDYYERFFISNMIRWIRFLFLILALFLPALYVAITTYHQDMLPTTLILSIAAARESIPFPALVEALMMEISFEALREAGIRLPKTVGQAVSILGALVIGQAAVQAGIVSAPIVIVVSLTGIASFTIPRFNFAITIRLLRFPIMLMAGVFGLFGIIIAATLIATHLTKLTSFGVSYMSGYSPYNHNDQKDIVVRAPWWKMIKRPSWIGSDNNKREKEKMNGSPGTEEGW</sequence>
<dbReference type="EMBL" id="JBHTNZ010000015">
    <property type="protein sequence ID" value="MFD1462303.1"/>
    <property type="molecule type" value="Genomic_DNA"/>
</dbReference>
<reference evidence="6" key="1">
    <citation type="journal article" date="2019" name="Int. J. Syst. Evol. Microbiol.">
        <title>The Global Catalogue of Microorganisms (GCM) 10K type strain sequencing project: providing services to taxonomists for standard genome sequencing and annotation.</title>
        <authorList>
            <consortium name="The Broad Institute Genomics Platform"/>
            <consortium name="The Broad Institute Genome Sequencing Center for Infectious Disease"/>
            <person name="Wu L."/>
            <person name="Ma J."/>
        </authorList>
    </citation>
    <scope>NUCLEOTIDE SEQUENCE [LARGE SCALE GENOMIC DNA]</scope>
    <source>
        <strain evidence="6">CCM 9147</strain>
    </source>
</reference>
<protein>
    <submittedName>
        <fullName evidence="5">Spore germination protein</fullName>
    </submittedName>
</protein>
<evidence type="ECO:0000256" key="3">
    <source>
        <dbReference type="SAM" id="MobiDB-lite"/>
    </source>
</evidence>
<keyword evidence="4" id="KW-1133">Transmembrane helix</keyword>
<dbReference type="PANTHER" id="PTHR22550:SF5">
    <property type="entry name" value="LEUCINE ZIPPER PROTEIN 4"/>
    <property type="match status" value="1"/>
</dbReference>
<keyword evidence="2 4" id="KW-0472">Membrane</keyword>
<evidence type="ECO:0000256" key="1">
    <source>
        <dbReference type="ARBA" id="ARBA00005278"/>
    </source>
</evidence>
<feature type="region of interest" description="Disordered" evidence="3">
    <location>
        <begin position="521"/>
        <end position="541"/>
    </location>
</feature>
<feature type="transmembrane region" description="Helical" evidence="4">
    <location>
        <begin position="402"/>
        <end position="435"/>
    </location>
</feature>
<dbReference type="PANTHER" id="PTHR22550">
    <property type="entry name" value="SPORE GERMINATION PROTEIN"/>
    <property type="match status" value="1"/>
</dbReference>
<feature type="transmembrane region" description="Helical" evidence="4">
    <location>
        <begin position="455"/>
        <end position="475"/>
    </location>
</feature>
<keyword evidence="6" id="KW-1185">Reference proteome</keyword>
<name>A0ABW4DEV9_9BACL</name>
<gene>
    <name evidence="5" type="ORF">ACFQ5D_13020</name>
</gene>